<gene>
    <name evidence="1" type="ORF">C8N44_102190</name>
</gene>
<dbReference type="Proteomes" id="UP000244069">
    <property type="component" value="Unassembled WGS sequence"/>
</dbReference>
<dbReference type="Pfam" id="PF00300">
    <property type="entry name" value="His_Phos_1"/>
    <property type="match status" value="1"/>
</dbReference>
<evidence type="ECO:0000313" key="2">
    <source>
        <dbReference type="Proteomes" id="UP000244069"/>
    </source>
</evidence>
<keyword evidence="2" id="KW-1185">Reference proteome</keyword>
<evidence type="ECO:0000313" key="1">
    <source>
        <dbReference type="EMBL" id="PTX52144.1"/>
    </source>
</evidence>
<reference evidence="1 2" key="1">
    <citation type="submission" date="2018-04" db="EMBL/GenBank/DDBJ databases">
        <title>Genomic Encyclopedia of Archaeal and Bacterial Type Strains, Phase II (KMG-II): from individual species to whole genera.</title>
        <authorList>
            <person name="Goeker M."/>
        </authorList>
    </citation>
    <scope>NUCLEOTIDE SEQUENCE [LARGE SCALE GENOMIC DNA]</scope>
    <source>
        <strain evidence="1 2">DSM 29329</strain>
    </source>
</reference>
<accession>A0A2T6B7V8</accession>
<dbReference type="InterPro" id="IPR013078">
    <property type="entry name" value="His_Pase_superF_clade-1"/>
</dbReference>
<name>A0A2T6B7V8_9RHOB</name>
<proteinExistence type="predicted"/>
<comment type="caution">
    <text evidence="1">The sequence shown here is derived from an EMBL/GenBank/DDBJ whole genome shotgun (WGS) entry which is preliminary data.</text>
</comment>
<sequence length="178" mass="19180">MIRRCILILGLLWPGIVFANDWDALEQEGAFAIMRHALAPGTGDPASFDLDDCATQRNLSAAGRDQARAIGDAFRARGQGFDVVLTSQWCRCRDTARLLDLAPVRAAPPFNSFFGGRGDSAAQGRAALELLRGLEGRPLVVTHQVNITDLTGVFPRSGEVVVVRLSGDGLEVLGRIRP</sequence>
<dbReference type="InterPro" id="IPR029033">
    <property type="entry name" value="His_PPase_superfam"/>
</dbReference>
<dbReference type="Gene3D" id="3.40.50.1240">
    <property type="entry name" value="Phosphoglycerate mutase-like"/>
    <property type="match status" value="1"/>
</dbReference>
<dbReference type="CDD" id="cd07040">
    <property type="entry name" value="HP"/>
    <property type="match status" value="1"/>
</dbReference>
<dbReference type="RefSeq" id="WP_107974612.1">
    <property type="nucleotide sequence ID" value="NZ_BMEZ01000002.1"/>
</dbReference>
<dbReference type="SUPFAM" id="SSF53254">
    <property type="entry name" value="Phosphoglycerate mutase-like"/>
    <property type="match status" value="1"/>
</dbReference>
<organism evidence="1 2">
    <name type="scientific">Allosediminivita pacifica</name>
    <dbReference type="NCBI Taxonomy" id="1267769"/>
    <lineage>
        <taxon>Bacteria</taxon>
        <taxon>Pseudomonadati</taxon>
        <taxon>Pseudomonadota</taxon>
        <taxon>Alphaproteobacteria</taxon>
        <taxon>Rhodobacterales</taxon>
        <taxon>Paracoccaceae</taxon>
        <taxon>Allosediminivita</taxon>
    </lineage>
</organism>
<protein>
    <submittedName>
        <fullName evidence="1">Histidine phosphatase superfamily protein (Branch 1)</fullName>
    </submittedName>
</protein>
<dbReference type="AlphaFoldDB" id="A0A2T6B7V8"/>
<dbReference type="EMBL" id="QBKN01000002">
    <property type="protein sequence ID" value="PTX52144.1"/>
    <property type="molecule type" value="Genomic_DNA"/>
</dbReference>
<dbReference type="OrthoDB" id="2237472at2"/>